<dbReference type="InterPro" id="IPR002347">
    <property type="entry name" value="SDR_fam"/>
</dbReference>
<evidence type="ECO:0000256" key="1">
    <source>
        <dbReference type="ARBA" id="ARBA00006484"/>
    </source>
</evidence>
<protein>
    <submittedName>
        <fullName evidence="4">SDR family oxidoreductase</fullName>
        <ecNumber evidence="4">1.-.-.-</ecNumber>
    </submittedName>
</protein>
<keyword evidence="5" id="KW-1185">Reference proteome</keyword>
<sequence>MELKGKIAAITGASGGIGEQLARLLVKEGATVVLLARREEELMRVRQEIGSACYVYKLDVSDEKMVADVFARISQEVGDVDILVNNAGFGIFKTFEEASLQEVKAMFSVNVFGLVACTKAVLPAMKKRSSGHIVNIASLAGKIATPKSSAYSATKHAVLAFSNSLRMELAISGIYVTAVNPGPIRTDFFNIADKSGTYVKSVERYMLRPEYVAACIVKAIKRNKREINLPRWMSVGPLMFALLPRVFEKLAGTALNKK</sequence>
<dbReference type="Proteomes" id="UP001218246">
    <property type="component" value="Unassembled WGS sequence"/>
</dbReference>
<dbReference type="PANTHER" id="PTHR44196:SF1">
    <property type="entry name" value="DEHYDROGENASE_REDUCTASE SDR FAMILY MEMBER 7B"/>
    <property type="match status" value="1"/>
</dbReference>
<dbReference type="Gene3D" id="3.40.50.720">
    <property type="entry name" value="NAD(P)-binding Rossmann-like Domain"/>
    <property type="match status" value="1"/>
</dbReference>
<evidence type="ECO:0000313" key="5">
    <source>
        <dbReference type="Proteomes" id="UP001218246"/>
    </source>
</evidence>
<comment type="similarity">
    <text evidence="1 3">Belongs to the short-chain dehydrogenases/reductases (SDR) family.</text>
</comment>
<dbReference type="InterPro" id="IPR020904">
    <property type="entry name" value="Sc_DH/Rdtase_CS"/>
</dbReference>
<dbReference type="PANTHER" id="PTHR44196">
    <property type="entry name" value="DEHYDROGENASE/REDUCTASE SDR FAMILY MEMBER 7B"/>
    <property type="match status" value="1"/>
</dbReference>
<keyword evidence="2 4" id="KW-0560">Oxidoreductase</keyword>
<name>A0ABT6H1W8_9BACI</name>
<accession>A0ABT6H1W8</accession>
<dbReference type="PRINTS" id="PR00080">
    <property type="entry name" value="SDRFAMILY"/>
</dbReference>
<organism evidence="4 5">
    <name type="scientific">Ectobacillus antri</name>
    <dbReference type="NCBI Taxonomy" id="2486280"/>
    <lineage>
        <taxon>Bacteria</taxon>
        <taxon>Bacillati</taxon>
        <taxon>Bacillota</taxon>
        <taxon>Bacilli</taxon>
        <taxon>Bacillales</taxon>
        <taxon>Bacillaceae</taxon>
        <taxon>Ectobacillus</taxon>
    </lineage>
</organism>
<dbReference type="RefSeq" id="WP_124563486.1">
    <property type="nucleotide sequence ID" value="NZ_JARRRY010000001.1"/>
</dbReference>
<dbReference type="PRINTS" id="PR00081">
    <property type="entry name" value="GDHRDH"/>
</dbReference>
<dbReference type="EMBL" id="JARULN010000002">
    <property type="protein sequence ID" value="MDG5753405.1"/>
    <property type="molecule type" value="Genomic_DNA"/>
</dbReference>
<dbReference type="SUPFAM" id="SSF51735">
    <property type="entry name" value="NAD(P)-binding Rossmann-fold domains"/>
    <property type="match status" value="1"/>
</dbReference>
<dbReference type="EC" id="1.-.-.-" evidence="4"/>
<dbReference type="PIRSF" id="PIRSF000126">
    <property type="entry name" value="11-beta-HSD1"/>
    <property type="match status" value="1"/>
</dbReference>
<dbReference type="GO" id="GO:0016491">
    <property type="term" value="F:oxidoreductase activity"/>
    <property type="evidence" value="ECO:0007669"/>
    <property type="project" value="UniProtKB-KW"/>
</dbReference>
<dbReference type="PROSITE" id="PS00061">
    <property type="entry name" value="ADH_SHORT"/>
    <property type="match status" value="1"/>
</dbReference>
<gene>
    <name evidence="4" type="ORF">P6P90_05260</name>
</gene>
<evidence type="ECO:0000313" key="4">
    <source>
        <dbReference type="EMBL" id="MDG5753405.1"/>
    </source>
</evidence>
<comment type="caution">
    <text evidence="4">The sequence shown here is derived from an EMBL/GenBank/DDBJ whole genome shotgun (WGS) entry which is preliminary data.</text>
</comment>
<evidence type="ECO:0000256" key="2">
    <source>
        <dbReference type="ARBA" id="ARBA00023002"/>
    </source>
</evidence>
<evidence type="ECO:0000256" key="3">
    <source>
        <dbReference type="RuleBase" id="RU000363"/>
    </source>
</evidence>
<proteinExistence type="inferred from homology"/>
<reference evidence="4 5" key="1">
    <citation type="submission" date="2023-04" db="EMBL/GenBank/DDBJ databases">
        <title>Ectobacillus antri isolated from activated sludge.</title>
        <authorList>
            <person name="Yan P."/>
            <person name="Liu X."/>
        </authorList>
    </citation>
    <scope>NUCLEOTIDE SEQUENCE [LARGE SCALE GENOMIC DNA]</scope>
    <source>
        <strain evidence="4 5">C18H</strain>
    </source>
</reference>
<dbReference type="Pfam" id="PF00106">
    <property type="entry name" value="adh_short"/>
    <property type="match status" value="1"/>
</dbReference>
<dbReference type="InterPro" id="IPR036291">
    <property type="entry name" value="NAD(P)-bd_dom_sf"/>
</dbReference>